<reference evidence="2 3" key="1">
    <citation type="submission" date="2019-08" db="EMBL/GenBank/DDBJ databases">
        <title>In-depth cultivation of the pig gut microbiome towards novel bacterial diversity and tailored functional studies.</title>
        <authorList>
            <person name="Wylensek D."/>
            <person name="Hitch T.C.A."/>
            <person name="Clavel T."/>
        </authorList>
    </citation>
    <scope>NUCLEOTIDE SEQUENCE [LARGE SCALE GENOMIC DNA]</scope>
    <source>
        <strain evidence="2 3">WCA-389-WT-23B</strain>
    </source>
</reference>
<dbReference type="AlphaFoldDB" id="A0A6N7WKY8"/>
<sequence length="192" mass="20938">MADFNSAVMTNEGAALLAQCQAGVAKMQFTAMVTGNGEYTEEEKRRESLQQRTSLKNQKQTFGFSKKEMATETSVLLTGVITNIDLTTGYYVREVGIYAKNELDEDSDPILYSIAIAIVADYLPPYNGLTPSTITQEYYATVSNSADVTIVAGTGALMLAEDANKITDDTTQIVYRLGVNNGLIYIQEVNEA</sequence>
<evidence type="ECO:0000313" key="2">
    <source>
        <dbReference type="EMBL" id="MSS90415.1"/>
    </source>
</evidence>
<keyword evidence="3" id="KW-1185">Reference proteome</keyword>
<dbReference type="GeneID" id="86055253"/>
<gene>
    <name evidence="2" type="ORF">FYJ45_19670</name>
</gene>
<evidence type="ECO:0000313" key="3">
    <source>
        <dbReference type="Proteomes" id="UP000436047"/>
    </source>
</evidence>
<dbReference type="InterPro" id="IPR022225">
    <property type="entry name" value="Phage_tail_fibre_N"/>
</dbReference>
<feature type="domain" description="Phage tail fibre protein N-terminal" evidence="1">
    <location>
        <begin position="6"/>
        <end position="101"/>
    </location>
</feature>
<protein>
    <submittedName>
        <fullName evidence="2">Phage tail protein</fullName>
    </submittedName>
</protein>
<dbReference type="Pfam" id="PF12571">
    <property type="entry name" value="Phage_tail_fib"/>
    <property type="match status" value="1"/>
</dbReference>
<proteinExistence type="predicted"/>
<name>A0A6N7WKY8_9FIRM</name>
<organism evidence="2 3">
    <name type="scientific">Eisenbergiella porci</name>
    <dbReference type="NCBI Taxonomy" id="2652274"/>
    <lineage>
        <taxon>Bacteria</taxon>
        <taxon>Bacillati</taxon>
        <taxon>Bacillota</taxon>
        <taxon>Clostridia</taxon>
        <taxon>Lachnospirales</taxon>
        <taxon>Lachnospiraceae</taxon>
        <taxon>Eisenbergiella</taxon>
    </lineage>
</organism>
<accession>A0A6N7WKY8</accession>
<dbReference type="EMBL" id="VUMI01000038">
    <property type="protein sequence ID" value="MSS90415.1"/>
    <property type="molecule type" value="Genomic_DNA"/>
</dbReference>
<dbReference type="Proteomes" id="UP000436047">
    <property type="component" value="Unassembled WGS sequence"/>
</dbReference>
<comment type="caution">
    <text evidence="2">The sequence shown here is derived from an EMBL/GenBank/DDBJ whole genome shotgun (WGS) entry which is preliminary data.</text>
</comment>
<evidence type="ECO:0000259" key="1">
    <source>
        <dbReference type="Pfam" id="PF12571"/>
    </source>
</evidence>
<dbReference type="RefSeq" id="WP_154466863.1">
    <property type="nucleotide sequence ID" value="NZ_VUMI01000038.1"/>
</dbReference>